<reference evidence="3 4" key="1">
    <citation type="submission" date="2017-05" db="EMBL/GenBank/DDBJ databases">
        <title>Biotechnological potential of actinobacteria isolated from South African environments.</title>
        <authorList>
            <person name="Le Roes-Hill M."/>
            <person name="Prins A."/>
            <person name="Durrell K.A."/>
        </authorList>
    </citation>
    <scope>NUCLEOTIDE SEQUENCE [LARGE SCALE GENOMIC DNA]</scope>
    <source>
        <strain evidence="3">M26</strain>
    </source>
</reference>
<accession>A0A243RCN4</accession>
<proteinExistence type="predicted"/>
<evidence type="ECO:0000313" key="3">
    <source>
        <dbReference type="EMBL" id="OUC92459.1"/>
    </source>
</evidence>
<dbReference type="AlphaFoldDB" id="A0A243RCN4"/>
<evidence type="ECO:0000313" key="4">
    <source>
        <dbReference type="Proteomes" id="UP000194761"/>
    </source>
</evidence>
<feature type="region of interest" description="Disordered" evidence="1">
    <location>
        <begin position="40"/>
        <end position="62"/>
    </location>
</feature>
<gene>
    <name evidence="3" type="ORF">CA984_30015</name>
</gene>
<dbReference type="Pfam" id="PF01526">
    <property type="entry name" value="DDE_Tnp_Tn3"/>
    <property type="match status" value="1"/>
</dbReference>
<protein>
    <recommendedName>
        <fullName evidence="2">Tn3 transposase DDE domain-containing protein</fullName>
    </recommendedName>
</protein>
<name>A0A243RCN4_9ACTN</name>
<dbReference type="EMBL" id="NGFP01000173">
    <property type="protein sequence ID" value="OUC92459.1"/>
    <property type="molecule type" value="Genomic_DNA"/>
</dbReference>
<sequence>MPIAHTLPGPWATTWVSLIEEMLPSGWPWLSGAADRQHLVRRRGRHRRRPGGQVHDHPGPPVPSFAPEAWQEVIADKRRPGKLVRRHFEICVFSCQADELVRGDVAAVDSEAYANWQSQLLSWEDCQPHLAIYCAEVGMPMKTSEFVAQLKLRMTGVAATVDAGYPDNADLLIDEQSRLSLKARKSAGHSAEALKLATAVKDRLPERSLLEILTRTTRHLRWFRHFGPLSGSEAKLADPLERYLLVAFAYGCNLGAAQAARHLGGRVSAHELSYTVRMHVTLAGLNKAIADVVNAYLRLDLPRL</sequence>
<evidence type="ECO:0000256" key="1">
    <source>
        <dbReference type="SAM" id="MobiDB-lite"/>
    </source>
</evidence>
<dbReference type="Proteomes" id="UP000194761">
    <property type="component" value="Unassembled WGS sequence"/>
</dbReference>
<evidence type="ECO:0000259" key="2">
    <source>
        <dbReference type="Pfam" id="PF01526"/>
    </source>
</evidence>
<organism evidence="3 4">
    <name type="scientific">Streptosporangium minutum</name>
    <dbReference type="NCBI Taxonomy" id="569862"/>
    <lineage>
        <taxon>Bacteria</taxon>
        <taxon>Bacillati</taxon>
        <taxon>Actinomycetota</taxon>
        <taxon>Actinomycetes</taxon>
        <taxon>Streptosporangiales</taxon>
        <taxon>Streptosporangiaceae</taxon>
        <taxon>Streptosporangium</taxon>
    </lineage>
</organism>
<keyword evidence="4" id="KW-1185">Reference proteome</keyword>
<dbReference type="GO" id="GO:0004803">
    <property type="term" value="F:transposase activity"/>
    <property type="evidence" value="ECO:0007669"/>
    <property type="project" value="InterPro"/>
</dbReference>
<feature type="compositionally biased region" description="Basic residues" evidence="1">
    <location>
        <begin position="40"/>
        <end position="50"/>
    </location>
</feature>
<dbReference type="InterPro" id="IPR002513">
    <property type="entry name" value="Tn3_Tnp_DDE_dom"/>
</dbReference>
<dbReference type="GO" id="GO:0006313">
    <property type="term" value="P:DNA transposition"/>
    <property type="evidence" value="ECO:0007669"/>
    <property type="project" value="InterPro"/>
</dbReference>
<comment type="caution">
    <text evidence="3">The sequence shown here is derived from an EMBL/GenBank/DDBJ whole genome shotgun (WGS) entry which is preliminary data.</text>
</comment>
<feature type="domain" description="Tn3 transposase DDE" evidence="2">
    <location>
        <begin position="211"/>
        <end position="303"/>
    </location>
</feature>